<dbReference type="PANTHER" id="PTHR46471">
    <property type="entry name" value="CHITIN DEACETYLASE"/>
    <property type="match status" value="1"/>
</dbReference>
<name>A0A1Y2HRQ7_9FUNG</name>
<evidence type="ECO:0000256" key="1">
    <source>
        <dbReference type="ARBA" id="ARBA00001941"/>
    </source>
</evidence>
<evidence type="ECO:0000256" key="5">
    <source>
        <dbReference type="ARBA" id="ARBA00022801"/>
    </source>
</evidence>
<feature type="disulfide bond" evidence="7">
    <location>
        <begin position="181"/>
        <end position="193"/>
    </location>
</feature>
<dbReference type="PROSITE" id="PS51677">
    <property type="entry name" value="NODB"/>
    <property type="match status" value="1"/>
</dbReference>
<dbReference type="SUPFAM" id="SSF88713">
    <property type="entry name" value="Glycoside hydrolase/deacetylase"/>
    <property type="match status" value="1"/>
</dbReference>
<keyword evidence="7" id="KW-1015">Disulfide bond</keyword>
<dbReference type="InterPro" id="IPR018371">
    <property type="entry name" value="Chitin-binding_1_CS"/>
</dbReference>
<dbReference type="CDD" id="cd00035">
    <property type="entry name" value="ChtBD1"/>
    <property type="match status" value="1"/>
</dbReference>
<protein>
    <recommendedName>
        <fullName evidence="13">NodB homology domain-containing protein</fullName>
    </recommendedName>
</protein>
<gene>
    <name evidence="11" type="ORF">BCR44DRAFT_1401525</name>
</gene>
<dbReference type="Gene3D" id="3.30.60.10">
    <property type="entry name" value="Endochitinase-like"/>
    <property type="match status" value="1"/>
</dbReference>
<dbReference type="PROSITE" id="PS50941">
    <property type="entry name" value="CHIT_BIND_I_2"/>
    <property type="match status" value="1"/>
</dbReference>
<organism evidence="11 12">
    <name type="scientific">Catenaria anguillulae PL171</name>
    <dbReference type="NCBI Taxonomy" id="765915"/>
    <lineage>
        <taxon>Eukaryota</taxon>
        <taxon>Fungi</taxon>
        <taxon>Fungi incertae sedis</taxon>
        <taxon>Blastocladiomycota</taxon>
        <taxon>Blastocladiomycetes</taxon>
        <taxon>Blastocladiales</taxon>
        <taxon>Catenariaceae</taxon>
        <taxon>Catenaria</taxon>
    </lineage>
</organism>
<evidence type="ECO:0008006" key="13">
    <source>
        <dbReference type="Google" id="ProtNLM"/>
    </source>
</evidence>
<evidence type="ECO:0000256" key="2">
    <source>
        <dbReference type="ARBA" id="ARBA00022669"/>
    </source>
</evidence>
<feature type="signal peptide" evidence="8">
    <location>
        <begin position="1"/>
        <end position="18"/>
    </location>
</feature>
<dbReference type="GO" id="GO:0008061">
    <property type="term" value="F:chitin binding"/>
    <property type="evidence" value="ECO:0007669"/>
    <property type="project" value="UniProtKB-UniRule"/>
</dbReference>
<keyword evidence="6" id="KW-0119">Carbohydrate metabolism</keyword>
<evidence type="ECO:0000256" key="3">
    <source>
        <dbReference type="ARBA" id="ARBA00022723"/>
    </source>
</evidence>
<comment type="caution">
    <text evidence="7">Lacks conserved residue(s) required for the propagation of feature annotation.</text>
</comment>
<dbReference type="AlphaFoldDB" id="A0A1Y2HRQ7"/>
<evidence type="ECO:0000259" key="9">
    <source>
        <dbReference type="PROSITE" id="PS50941"/>
    </source>
</evidence>
<keyword evidence="3" id="KW-0479">Metal-binding</keyword>
<dbReference type="PRINTS" id="PR00451">
    <property type="entry name" value="CHITINBINDNG"/>
</dbReference>
<dbReference type="EMBL" id="MCFL01000013">
    <property type="protein sequence ID" value="ORZ37280.1"/>
    <property type="molecule type" value="Genomic_DNA"/>
</dbReference>
<dbReference type="STRING" id="765915.A0A1Y2HRQ7"/>
<evidence type="ECO:0000313" key="11">
    <source>
        <dbReference type="EMBL" id="ORZ37280.1"/>
    </source>
</evidence>
<dbReference type="InterPro" id="IPR036861">
    <property type="entry name" value="Endochitinase-like_sf"/>
</dbReference>
<evidence type="ECO:0000256" key="8">
    <source>
        <dbReference type="SAM" id="SignalP"/>
    </source>
</evidence>
<sequence>MKIAPLFLVCLLPLLVAAQLVDDFTAPFAVEGVNNLGFWRGGEGVSGVAGGVAITDYWAEVITGTTTCNDLTGKSIKFAYTSATAGQRTLELHLKASTCQGARASIATTQVNVNAGSGELTVPVTAFAGANVRLGFAITFKGPITIRRVEIVGGSTPPPPSDPRCVLPSADVGGCSADRLCPNGLCCSEYGWCGNTDAYCNSKCQSQCDLRPVPGLRTCGSTPDPNPQPNPSIPDPAANAVDWVPSGRLTNGRFERGDFGSFTSCGWNGMIAITYDDGPVPSVTTTILNALRDANVKTTFFWLGSLIRDNKALARRGAAEGHHLASHSWSHPDLTTLSAADLNNEIVWTENEIRDVVGLRPRFFRPPYGNLNQAVYNRLVDAGYRVIIWNFDTNDWQGSVTAAGILEQYRTQAINPGSKSYISLQHDIQPKSAEIASRVYQQVRTNGFKPIPMYICLNEYAYQR</sequence>
<keyword evidence="4 8" id="KW-0732">Signal</keyword>
<proteinExistence type="predicted"/>
<comment type="caution">
    <text evidence="11">The sequence shown here is derived from an EMBL/GenBank/DDBJ whole genome shotgun (WGS) entry which is preliminary data.</text>
</comment>
<dbReference type="InterPro" id="IPR011330">
    <property type="entry name" value="Glyco_hydro/deAcase_b/a-brl"/>
</dbReference>
<feature type="disulfide bond" evidence="7">
    <location>
        <begin position="204"/>
        <end position="208"/>
    </location>
</feature>
<reference evidence="11 12" key="1">
    <citation type="submission" date="2016-07" db="EMBL/GenBank/DDBJ databases">
        <title>Pervasive Adenine N6-methylation of Active Genes in Fungi.</title>
        <authorList>
            <consortium name="DOE Joint Genome Institute"/>
            <person name="Mondo S.J."/>
            <person name="Dannebaum R.O."/>
            <person name="Kuo R.C."/>
            <person name="Labutti K."/>
            <person name="Haridas S."/>
            <person name="Kuo A."/>
            <person name="Salamov A."/>
            <person name="Ahrendt S.R."/>
            <person name="Lipzen A."/>
            <person name="Sullivan W."/>
            <person name="Andreopoulos W.B."/>
            <person name="Clum A."/>
            <person name="Lindquist E."/>
            <person name="Daum C."/>
            <person name="Ramamoorthy G.K."/>
            <person name="Gryganskyi A."/>
            <person name="Culley D."/>
            <person name="Magnuson J.K."/>
            <person name="James T.Y."/>
            <person name="O'Malley M.A."/>
            <person name="Stajich J.E."/>
            <person name="Spatafora J.W."/>
            <person name="Visel A."/>
            <person name="Grigoriev I.V."/>
        </authorList>
    </citation>
    <scope>NUCLEOTIDE SEQUENCE [LARGE SCALE GENOMIC DNA]</scope>
    <source>
        <strain evidence="11 12">PL171</strain>
    </source>
</reference>
<evidence type="ECO:0000256" key="4">
    <source>
        <dbReference type="ARBA" id="ARBA00022729"/>
    </source>
</evidence>
<dbReference type="CDD" id="cd10917">
    <property type="entry name" value="CE4_NodB_like_6s_7s"/>
    <property type="match status" value="1"/>
</dbReference>
<feature type="domain" description="Chitin-binding type-1" evidence="9">
    <location>
        <begin position="172"/>
        <end position="210"/>
    </location>
</feature>
<dbReference type="InterPro" id="IPR002509">
    <property type="entry name" value="NODB_dom"/>
</dbReference>
<dbReference type="SMART" id="SM00270">
    <property type="entry name" value="ChtBD1"/>
    <property type="match status" value="1"/>
</dbReference>
<dbReference type="Pfam" id="PF01522">
    <property type="entry name" value="Polysacc_deac_1"/>
    <property type="match status" value="1"/>
</dbReference>
<dbReference type="PROSITE" id="PS00026">
    <property type="entry name" value="CHIT_BIND_I_1"/>
    <property type="match status" value="1"/>
</dbReference>
<dbReference type="GO" id="GO:0046872">
    <property type="term" value="F:metal ion binding"/>
    <property type="evidence" value="ECO:0007669"/>
    <property type="project" value="UniProtKB-KW"/>
</dbReference>
<evidence type="ECO:0000313" key="12">
    <source>
        <dbReference type="Proteomes" id="UP000193411"/>
    </source>
</evidence>
<feature type="domain" description="NodB homology" evidence="10">
    <location>
        <begin position="269"/>
        <end position="451"/>
    </location>
</feature>
<evidence type="ECO:0000259" key="10">
    <source>
        <dbReference type="PROSITE" id="PS51677"/>
    </source>
</evidence>
<dbReference type="PANTHER" id="PTHR46471:SF2">
    <property type="entry name" value="CHITIN DEACETYLASE-RELATED"/>
    <property type="match status" value="1"/>
</dbReference>
<dbReference type="Proteomes" id="UP000193411">
    <property type="component" value="Unassembled WGS sequence"/>
</dbReference>
<dbReference type="GO" id="GO:0016810">
    <property type="term" value="F:hydrolase activity, acting on carbon-nitrogen (but not peptide) bonds"/>
    <property type="evidence" value="ECO:0007669"/>
    <property type="project" value="InterPro"/>
</dbReference>
<comment type="cofactor">
    <cofactor evidence="1">
        <name>Co(2+)</name>
        <dbReference type="ChEBI" id="CHEBI:48828"/>
    </cofactor>
</comment>
<dbReference type="Gene3D" id="3.20.20.370">
    <property type="entry name" value="Glycoside hydrolase/deacetylase"/>
    <property type="match status" value="1"/>
</dbReference>
<keyword evidence="12" id="KW-1185">Reference proteome</keyword>
<dbReference type="SUPFAM" id="SSF57016">
    <property type="entry name" value="Plant lectins/antimicrobial peptides"/>
    <property type="match status" value="1"/>
</dbReference>
<dbReference type="InterPro" id="IPR001002">
    <property type="entry name" value="Chitin-bd_1"/>
</dbReference>
<dbReference type="OrthoDB" id="407355at2759"/>
<keyword evidence="2 7" id="KW-0147">Chitin-binding</keyword>
<evidence type="ECO:0000256" key="6">
    <source>
        <dbReference type="ARBA" id="ARBA00023277"/>
    </source>
</evidence>
<evidence type="ECO:0000256" key="7">
    <source>
        <dbReference type="PROSITE-ProRule" id="PRU00261"/>
    </source>
</evidence>
<keyword evidence="5" id="KW-0378">Hydrolase</keyword>
<dbReference type="GO" id="GO:0005975">
    <property type="term" value="P:carbohydrate metabolic process"/>
    <property type="evidence" value="ECO:0007669"/>
    <property type="project" value="InterPro"/>
</dbReference>
<accession>A0A1Y2HRQ7</accession>
<feature type="chain" id="PRO_5011001025" description="NodB homology domain-containing protein" evidence="8">
    <location>
        <begin position="19"/>
        <end position="464"/>
    </location>
</feature>
<dbReference type="Pfam" id="PF00187">
    <property type="entry name" value="Chitin_bind_1"/>
    <property type="match status" value="1"/>
</dbReference>
<feature type="disulfide bond" evidence="7">
    <location>
        <begin position="186"/>
        <end position="200"/>
    </location>
</feature>